<keyword evidence="8" id="KW-1185">Reference proteome</keyword>
<keyword evidence="3 6" id="KW-0812">Transmembrane</keyword>
<keyword evidence="5 6" id="KW-0472">Membrane</keyword>
<keyword evidence="4 6" id="KW-1133">Transmembrane helix</keyword>
<gene>
    <name evidence="7" type="primary">CCC1</name>
    <name evidence="7" type="ORF">SO694_00002460</name>
</gene>
<proteinExistence type="inferred from homology"/>
<feature type="transmembrane region" description="Helical" evidence="6">
    <location>
        <begin position="357"/>
        <end position="375"/>
    </location>
</feature>
<dbReference type="PANTHER" id="PTHR31851">
    <property type="entry name" value="FE(2+)/MN(2+) TRANSPORTER PCL1"/>
    <property type="match status" value="1"/>
</dbReference>
<evidence type="ECO:0000313" key="7">
    <source>
        <dbReference type="EMBL" id="KAK7253727.1"/>
    </source>
</evidence>
<feature type="transmembrane region" description="Helical" evidence="6">
    <location>
        <begin position="218"/>
        <end position="237"/>
    </location>
</feature>
<organism evidence="7 8">
    <name type="scientific">Aureococcus anophagefferens</name>
    <name type="common">Harmful bloom alga</name>
    <dbReference type="NCBI Taxonomy" id="44056"/>
    <lineage>
        <taxon>Eukaryota</taxon>
        <taxon>Sar</taxon>
        <taxon>Stramenopiles</taxon>
        <taxon>Ochrophyta</taxon>
        <taxon>Pelagophyceae</taxon>
        <taxon>Pelagomonadales</taxon>
        <taxon>Pelagomonadaceae</taxon>
        <taxon>Aureococcus</taxon>
    </lineage>
</organism>
<comment type="similarity">
    <text evidence="2">Belongs to the CCC1 family.</text>
</comment>
<feature type="transmembrane region" description="Helical" evidence="6">
    <location>
        <begin position="381"/>
        <end position="403"/>
    </location>
</feature>
<evidence type="ECO:0000256" key="1">
    <source>
        <dbReference type="ARBA" id="ARBA00004127"/>
    </source>
</evidence>
<dbReference type="Proteomes" id="UP001363151">
    <property type="component" value="Unassembled WGS sequence"/>
</dbReference>
<feature type="transmembrane region" description="Helical" evidence="6">
    <location>
        <begin position="324"/>
        <end position="350"/>
    </location>
</feature>
<evidence type="ECO:0000313" key="8">
    <source>
        <dbReference type="Proteomes" id="UP001363151"/>
    </source>
</evidence>
<dbReference type="Pfam" id="PF01988">
    <property type="entry name" value="VIT1"/>
    <property type="match status" value="1"/>
</dbReference>
<evidence type="ECO:0000256" key="2">
    <source>
        <dbReference type="ARBA" id="ARBA00007049"/>
    </source>
</evidence>
<protein>
    <submittedName>
        <fullName evidence="7">Vacuolar Fe2+/Mn2+ transporter</fullName>
    </submittedName>
</protein>
<reference evidence="7 8" key="1">
    <citation type="submission" date="2024-03" db="EMBL/GenBank/DDBJ databases">
        <title>Aureococcus anophagefferens CCMP1851 and Kratosvirus quantuckense: Draft genome of a second virus-susceptible host strain in the model system.</title>
        <authorList>
            <person name="Chase E."/>
            <person name="Truchon A.R."/>
            <person name="Schepens W."/>
            <person name="Wilhelm S.W."/>
        </authorList>
    </citation>
    <scope>NUCLEOTIDE SEQUENCE [LARGE SCALE GENOMIC DNA]</scope>
    <source>
        <strain evidence="7 8">CCMP1851</strain>
    </source>
</reference>
<evidence type="ECO:0000256" key="5">
    <source>
        <dbReference type="ARBA" id="ARBA00023136"/>
    </source>
</evidence>
<name>A0ABR1GCP2_AURAN</name>
<comment type="caution">
    <text evidence="7">The sequence shown here is derived from an EMBL/GenBank/DDBJ whole genome shotgun (WGS) entry which is preliminary data.</text>
</comment>
<feature type="transmembrane region" description="Helical" evidence="6">
    <location>
        <begin position="187"/>
        <end position="206"/>
    </location>
</feature>
<comment type="subcellular location">
    <subcellularLocation>
        <location evidence="1">Endomembrane system</location>
        <topology evidence="1">Multi-pass membrane protein</topology>
    </subcellularLocation>
</comment>
<dbReference type="InterPro" id="IPR008217">
    <property type="entry name" value="Ccc1_fam"/>
</dbReference>
<feature type="transmembrane region" description="Helical" evidence="6">
    <location>
        <begin position="519"/>
        <end position="537"/>
    </location>
</feature>
<evidence type="ECO:0000256" key="4">
    <source>
        <dbReference type="ARBA" id="ARBA00022989"/>
    </source>
</evidence>
<sequence>MADEANTAGTYVKSLVFGGLDGIARRPRPHRFRARTCAGPFPPPPPQITTFAIVATVAGARAHPGLVLLMGAANLVADALSMGIGDYLSERAEDEYVTSEWRREKDELKDGGAEAKKAALVESYARAGLARADATRCVDALATVDDVLVAHTMMTRLQLIPPDEWTDAAAEEAAPEEGLSLAAKKGVTTAASFAIFGATPLVAYYATVSLAAAPTPELMFGASCLVTTFTLVALGAAKARLTAQPAWDSALGMVVNGGAAALAAYVIGHVLEGFQHDDGAVSSPRPRPPREDTCASGDCINDAAPSLMSTVFGSLGVSAETASVGLVAGEALCAASFAAVGALPCVFLAHSPSLTKYSNAAAGGAVLSIAVALAVDAAKDSELACAAGFVIGILTSVVLPRLLGVEHPEDATRAPRTRSKSKWSAAQAPGAAAAGHSTVAALAFALATHAAAEGVVLGAAYGNSIRAGRAALVSILAHNVPEGLATATVLRGRGKAPLAAVFVAFAATAPQALTAPLAFLFSASLGTASFAFVGFAAEKMLWIALTELLPDALLACESKFQTEKVAAVASLSALAIAVACSAL</sequence>
<dbReference type="EMBL" id="JBBJCI010000034">
    <property type="protein sequence ID" value="KAK7253727.1"/>
    <property type="molecule type" value="Genomic_DNA"/>
</dbReference>
<feature type="transmembrane region" description="Helical" evidence="6">
    <location>
        <begin position="249"/>
        <end position="268"/>
    </location>
</feature>
<accession>A0ABR1GCP2</accession>
<evidence type="ECO:0000256" key="3">
    <source>
        <dbReference type="ARBA" id="ARBA00022692"/>
    </source>
</evidence>
<evidence type="ECO:0000256" key="6">
    <source>
        <dbReference type="SAM" id="Phobius"/>
    </source>
</evidence>